<dbReference type="SUPFAM" id="SSF52540">
    <property type="entry name" value="P-loop containing nucleoside triphosphate hydrolases"/>
    <property type="match status" value="1"/>
</dbReference>
<dbReference type="InterPro" id="IPR027417">
    <property type="entry name" value="P-loop_NTPase"/>
</dbReference>
<dbReference type="AlphaFoldDB" id="A0A399JF45"/>
<protein>
    <submittedName>
        <fullName evidence="1">Uridine kinase</fullName>
    </submittedName>
</protein>
<dbReference type="EMBL" id="QQXK01000005">
    <property type="protein sequence ID" value="RII43197.1"/>
    <property type="molecule type" value="Genomic_DNA"/>
</dbReference>
<evidence type="ECO:0000313" key="1">
    <source>
        <dbReference type="EMBL" id="RII43197.1"/>
    </source>
</evidence>
<dbReference type="Gene3D" id="3.40.50.300">
    <property type="entry name" value="P-loop containing nucleotide triphosphate hydrolases"/>
    <property type="match status" value="1"/>
</dbReference>
<keyword evidence="2" id="KW-1185">Reference proteome</keyword>
<dbReference type="GO" id="GO:0016301">
    <property type="term" value="F:kinase activity"/>
    <property type="evidence" value="ECO:0007669"/>
    <property type="project" value="UniProtKB-KW"/>
</dbReference>
<name>A0A399JF45_9MICC</name>
<organism evidence="1 2">
    <name type="scientific">Galactobacter valiniphilus</name>
    <dbReference type="NCBI Taxonomy" id="2676122"/>
    <lineage>
        <taxon>Bacteria</taxon>
        <taxon>Bacillati</taxon>
        <taxon>Actinomycetota</taxon>
        <taxon>Actinomycetes</taxon>
        <taxon>Micrococcales</taxon>
        <taxon>Micrococcaceae</taxon>
        <taxon>Galactobacter</taxon>
    </lineage>
</organism>
<comment type="caution">
    <text evidence="1">The sequence shown here is derived from an EMBL/GenBank/DDBJ whole genome shotgun (WGS) entry which is preliminary data.</text>
</comment>
<gene>
    <name evidence="1" type="ORF">DWB68_03370</name>
</gene>
<keyword evidence="1" id="KW-0418">Kinase</keyword>
<accession>A0A399JF45</accession>
<reference evidence="1 2" key="1">
    <citation type="submission" date="2018-07" db="EMBL/GenBank/DDBJ databases">
        <title>Arthrobacter sp. nov., isolated from raw cow's milk with high bacterial count.</title>
        <authorList>
            <person name="Hahne J."/>
            <person name="Isele D."/>
            <person name="Lipski A."/>
        </authorList>
    </citation>
    <scope>NUCLEOTIDE SEQUENCE [LARGE SCALE GENOMIC DNA]</scope>
    <source>
        <strain evidence="1 2">JZ R-35</strain>
    </source>
</reference>
<keyword evidence="1" id="KW-0808">Transferase</keyword>
<dbReference type="Proteomes" id="UP000265419">
    <property type="component" value="Unassembled WGS sequence"/>
</dbReference>
<sequence>MLGVSDPAAAPTVPLILLGGASGSGKSYLAQHYGTPPLQLDNFYRNIAEDQTHPMPRTAYGEIDWDHPGTWNCEAAVAAVQQLLSTGETSVPKYSIEQSTSFGRLRVRLQPGGRVVAEGVFARTALGALREAGVPVTAYYVDSPRLITSLLRFARDVREHRKPIPFLLKRGLALFRADPAFRRAHLEAGFVPVPKRELKKILAGELPAR</sequence>
<proteinExistence type="predicted"/>
<evidence type="ECO:0000313" key="2">
    <source>
        <dbReference type="Proteomes" id="UP000265419"/>
    </source>
</evidence>